<name>A0A1Q2MG26_9BACT</name>
<dbReference type="AlphaFoldDB" id="A0A1Q2MG26"/>
<dbReference type="KEGG" id="pbas:SMSP2_02007"/>
<dbReference type="Proteomes" id="UP000188181">
    <property type="component" value="Chromosome"/>
</dbReference>
<dbReference type="EMBL" id="CP019646">
    <property type="protein sequence ID" value="AQQ71630.1"/>
    <property type="molecule type" value="Genomic_DNA"/>
</dbReference>
<feature type="signal peptide" evidence="1">
    <location>
        <begin position="1"/>
        <end position="24"/>
    </location>
</feature>
<evidence type="ECO:0000313" key="4">
    <source>
        <dbReference type="Proteomes" id="UP000188181"/>
    </source>
</evidence>
<evidence type="ECO:0000256" key="1">
    <source>
        <dbReference type="SAM" id="SignalP"/>
    </source>
</evidence>
<organism evidence="3 4">
    <name type="scientific">Limihaloglobus sulfuriphilus</name>
    <dbReference type="NCBI Taxonomy" id="1851148"/>
    <lineage>
        <taxon>Bacteria</taxon>
        <taxon>Pseudomonadati</taxon>
        <taxon>Planctomycetota</taxon>
        <taxon>Phycisphaerae</taxon>
        <taxon>Sedimentisphaerales</taxon>
        <taxon>Sedimentisphaeraceae</taxon>
        <taxon>Limihaloglobus</taxon>
    </lineage>
</organism>
<dbReference type="InterPro" id="IPR029052">
    <property type="entry name" value="Metallo-depent_PP-like"/>
</dbReference>
<feature type="domain" description="Calcineurin-like phosphoesterase" evidence="2">
    <location>
        <begin position="55"/>
        <end position="252"/>
    </location>
</feature>
<dbReference type="RefSeq" id="WP_146683793.1">
    <property type="nucleotide sequence ID" value="NZ_CP019646.1"/>
</dbReference>
<evidence type="ECO:0000313" key="3">
    <source>
        <dbReference type="EMBL" id="AQQ71630.1"/>
    </source>
</evidence>
<proteinExistence type="predicted"/>
<dbReference type="PANTHER" id="PTHR43143:SF1">
    <property type="entry name" value="SERINE_THREONINE-PROTEIN PHOSPHATASE CPPED1"/>
    <property type="match status" value="1"/>
</dbReference>
<dbReference type="InterPro" id="IPR051918">
    <property type="entry name" value="STPP_CPPED1"/>
</dbReference>
<dbReference type="STRING" id="1851148.SMSP2_02007"/>
<sequence length="302" mass="34286" precursor="true">MKSNKILLMSLFVLGFLTAGCVLAESFEGFKVEENTVFLPASDFALWDKDAREFSFCVISDPHAGEPVRAGYEKFGPARDKFKLALDHIAQSREKSADFVLVCGDIHLHKVKDIVDDCELKLHFIAGNHEGVKDRELLRKSYPEDFNINGKESDYYSFVNKGCRFIGMCNAVATDHVGHLSSETIIPFGQSDWLISELEKEEKIKVVFGHIPPHPDCKDRNMYMSRNDSAFFNNLVKETRPSFMFFGHQHQPTRDFMIGSTKCFVMRSMSWNGGNAPIGYMKISISGKGAEFKEYTFKEISE</sequence>
<gene>
    <name evidence="3" type="ORF">SMSP2_02007</name>
</gene>
<evidence type="ECO:0000259" key="2">
    <source>
        <dbReference type="Pfam" id="PF00149"/>
    </source>
</evidence>
<dbReference type="OrthoDB" id="9816081at2"/>
<protein>
    <submittedName>
        <fullName evidence="3">Calcineurin-like phosphoesterase superfamily domain protein</fullName>
    </submittedName>
</protein>
<reference evidence="4" key="1">
    <citation type="submission" date="2017-02" db="EMBL/GenBank/DDBJ databases">
        <title>Comparative genomics and description of representatives of a novel lineage of planctomycetes thriving in anoxic sediments.</title>
        <authorList>
            <person name="Spring S."/>
            <person name="Bunk B."/>
            <person name="Sproer C."/>
        </authorList>
    </citation>
    <scope>NUCLEOTIDE SEQUENCE [LARGE SCALE GENOMIC DNA]</scope>
    <source>
        <strain evidence="4">SM-Chi-D1</strain>
    </source>
</reference>
<dbReference type="GO" id="GO:0016787">
    <property type="term" value="F:hydrolase activity"/>
    <property type="evidence" value="ECO:0007669"/>
    <property type="project" value="InterPro"/>
</dbReference>
<dbReference type="InterPro" id="IPR004843">
    <property type="entry name" value="Calcineurin-like_PHP"/>
</dbReference>
<keyword evidence="4" id="KW-1185">Reference proteome</keyword>
<keyword evidence="1" id="KW-0732">Signal</keyword>
<dbReference type="Pfam" id="PF00149">
    <property type="entry name" value="Metallophos"/>
    <property type="match status" value="1"/>
</dbReference>
<dbReference type="PROSITE" id="PS51257">
    <property type="entry name" value="PROKAR_LIPOPROTEIN"/>
    <property type="match status" value="1"/>
</dbReference>
<dbReference type="PANTHER" id="PTHR43143">
    <property type="entry name" value="METALLOPHOSPHOESTERASE, CALCINEURIN SUPERFAMILY"/>
    <property type="match status" value="1"/>
</dbReference>
<dbReference type="Gene3D" id="3.60.21.10">
    <property type="match status" value="1"/>
</dbReference>
<accession>A0A1Q2MG26</accession>
<dbReference type="SUPFAM" id="SSF56300">
    <property type="entry name" value="Metallo-dependent phosphatases"/>
    <property type="match status" value="1"/>
</dbReference>
<feature type="chain" id="PRO_5012049365" evidence="1">
    <location>
        <begin position="25"/>
        <end position="302"/>
    </location>
</feature>